<name>A0A635R807_SALET</name>
<dbReference type="InterPro" id="IPR057701">
    <property type="entry name" value="DUF7941"/>
</dbReference>
<organism evidence="1">
    <name type="scientific">Salmonella enterica subsp. enterica serovar Chester</name>
    <dbReference type="NCBI Taxonomy" id="149386"/>
    <lineage>
        <taxon>Bacteria</taxon>
        <taxon>Pseudomonadati</taxon>
        <taxon>Pseudomonadota</taxon>
        <taxon>Gammaproteobacteria</taxon>
        <taxon>Enterobacterales</taxon>
        <taxon>Enterobacteriaceae</taxon>
        <taxon>Salmonella</taxon>
    </lineage>
</organism>
<gene>
    <name evidence="1" type="ORF">CB695_15875</name>
</gene>
<dbReference type="AlphaFoldDB" id="A0A635R807"/>
<proteinExistence type="predicted"/>
<accession>A0A635R807</accession>
<evidence type="ECO:0000313" key="1">
    <source>
        <dbReference type="EMBL" id="EDH8302950.1"/>
    </source>
</evidence>
<protein>
    <submittedName>
        <fullName evidence="1">Uncharacterized protein</fullName>
    </submittedName>
</protein>
<reference evidence="1" key="1">
    <citation type="submission" date="2018-07" db="EMBL/GenBank/DDBJ databases">
        <authorList>
            <person name="Ashton P.M."/>
            <person name="Dallman T."/>
            <person name="Nair S."/>
            <person name="De Pinna E."/>
            <person name="Peters T."/>
            <person name="Grant K."/>
        </authorList>
    </citation>
    <scope>NUCLEOTIDE SEQUENCE</scope>
    <source>
        <strain evidence="1">368335</strain>
    </source>
</reference>
<dbReference type="EMBL" id="AAMIYH010000015">
    <property type="protein sequence ID" value="EDH8302950.1"/>
    <property type="molecule type" value="Genomic_DNA"/>
</dbReference>
<comment type="caution">
    <text evidence="1">The sequence shown here is derived from an EMBL/GenBank/DDBJ whole genome shotgun (WGS) entry which is preliminary data.</text>
</comment>
<dbReference type="Pfam" id="PF25613">
    <property type="entry name" value="DUF7941"/>
    <property type="match status" value="1"/>
</dbReference>
<sequence length="187" mass="20271">MATSYVPDLSLTSAELVVALINHDNGLQLTLNEIRISGTVTNSSPTTSRRNTITEISKIRKPDGASVVVYYDRLDADEVLTYEPILISLDGTEANIRDILSVVNEFCGTNLQPEDLRASDITLGNDPISVNVADDSPAWMNAFMVTLFDTTERALANEEDAIFCIGDDAVLTFEVPDGDSAEENPAT</sequence>